<gene>
    <name evidence="2" type="ORF">EZS28_015694</name>
</gene>
<sequence length="110" mass="12790">MIIVQQLFLTVSQVVALQACYYFIRSYFIWELIAYFYWTDNELAHLQLLQLPLLLLPLYMLLPPADGDLPDSPFLLRKQEVFLLIDLFPFKAFLSFGLSGAETGDRLQLN</sequence>
<evidence type="ECO:0000313" key="2">
    <source>
        <dbReference type="EMBL" id="KAA6388779.1"/>
    </source>
</evidence>
<dbReference type="EMBL" id="SNRW01003851">
    <property type="protein sequence ID" value="KAA6388779.1"/>
    <property type="molecule type" value="Genomic_DNA"/>
</dbReference>
<proteinExistence type="predicted"/>
<protein>
    <submittedName>
        <fullName evidence="2">Uncharacterized protein</fullName>
    </submittedName>
</protein>
<name>A0A5J4W2N6_9EUKA</name>
<evidence type="ECO:0000256" key="1">
    <source>
        <dbReference type="SAM" id="Phobius"/>
    </source>
</evidence>
<comment type="caution">
    <text evidence="2">The sequence shown here is derived from an EMBL/GenBank/DDBJ whole genome shotgun (WGS) entry which is preliminary data.</text>
</comment>
<keyword evidence="1" id="KW-1133">Transmembrane helix</keyword>
<organism evidence="2 3">
    <name type="scientific">Streblomastix strix</name>
    <dbReference type="NCBI Taxonomy" id="222440"/>
    <lineage>
        <taxon>Eukaryota</taxon>
        <taxon>Metamonada</taxon>
        <taxon>Preaxostyla</taxon>
        <taxon>Oxymonadida</taxon>
        <taxon>Streblomastigidae</taxon>
        <taxon>Streblomastix</taxon>
    </lineage>
</organism>
<dbReference type="Proteomes" id="UP000324800">
    <property type="component" value="Unassembled WGS sequence"/>
</dbReference>
<dbReference type="AlphaFoldDB" id="A0A5J4W2N6"/>
<feature type="transmembrane region" description="Helical" evidence="1">
    <location>
        <begin position="7"/>
        <end position="24"/>
    </location>
</feature>
<accession>A0A5J4W2N6</accession>
<keyword evidence="1" id="KW-0472">Membrane</keyword>
<evidence type="ECO:0000313" key="3">
    <source>
        <dbReference type="Proteomes" id="UP000324800"/>
    </source>
</evidence>
<reference evidence="2 3" key="1">
    <citation type="submission" date="2019-03" db="EMBL/GenBank/DDBJ databases">
        <title>Single cell metagenomics reveals metabolic interactions within the superorganism composed of flagellate Streblomastix strix and complex community of Bacteroidetes bacteria on its surface.</title>
        <authorList>
            <person name="Treitli S.C."/>
            <person name="Kolisko M."/>
            <person name="Husnik F."/>
            <person name="Keeling P."/>
            <person name="Hampl V."/>
        </authorList>
    </citation>
    <scope>NUCLEOTIDE SEQUENCE [LARGE SCALE GENOMIC DNA]</scope>
    <source>
        <strain evidence="2">ST1C</strain>
    </source>
</reference>
<keyword evidence="1" id="KW-0812">Transmembrane</keyword>